<feature type="domain" description="CSD" evidence="3">
    <location>
        <begin position="13"/>
        <end position="78"/>
    </location>
</feature>
<evidence type="ECO:0000256" key="2">
    <source>
        <dbReference type="ARBA" id="ARBA00022490"/>
    </source>
</evidence>
<dbReference type="PRINTS" id="PR00050">
    <property type="entry name" value="COLDSHOCK"/>
</dbReference>
<evidence type="ECO:0000313" key="5">
    <source>
        <dbReference type="Proteomes" id="UP001165363"/>
    </source>
</evidence>
<dbReference type="InterPro" id="IPR011129">
    <property type="entry name" value="CSD"/>
</dbReference>
<keyword evidence="2" id="KW-0963">Cytoplasm</keyword>
<dbReference type="PROSITE" id="PS51857">
    <property type="entry name" value="CSD_2"/>
    <property type="match status" value="2"/>
</dbReference>
<accession>A0ABT0RKL8</accession>
<comment type="caution">
    <text evidence="4">The sequence shown here is derived from an EMBL/GenBank/DDBJ whole genome shotgun (WGS) entry which is preliminary data.</text>
</comment>
<gene>
    <name evidence="4" type="ORF">LZ536_04530</name>
</gene>
<dbReference type="InterPro" id="IPR002059">
    <property type="entry name" value="CSP_DNA-bd"/>
</dbReference>
<dbReference type="EMBL" id="JAMGBD010000001">
    <property type="protein sequence ID" value="MCL6683171.1"/>
    <property type="molecule type" value="Genomic_DNA"/>
</dbReference>
<protein>
    <submittedName>
        <fullName evidence="4">Cold shock domain-containing protein</fullName>
    </submittedName>
</protein>
<dbReference type="SUPFAM" id="SSF50249">
    <property type="entry name" value="Nucleic acid-binding proteins"/>
    <property type="match status" value="2"/>
</dbReference>
<evidence type="ECO:0000313" key="4">
    <source>
        <dbReference type="EMBL" id="MCL6683171.1"/>
    </source>
</evidence>
<comment type="subcellular location">
    <subcellularLocation>
        <location evidence="1">Cytoplasm</location>
    </subcellularLocation>
</comment>
<name>A0ABT0RKL8_9SPHN</name>
<dbReference type="SMART" id="SM00357">
    <property type="entry name" value="CSP"/>
    <property type="match status" value="2"/>
</dbReference>
<dbReference type="Gene3D" id="2.40.50.140">
    <property type="entry name" value="Nucleic acid-binding proteins"/>
    <property type="match status" value="2"/>
</dbReference>
<sequence length="178" mass="19716">MLPDEDAFPNGIHVEGRIKWFDATRGFGFLVSDQVEGDVLIHFSVLRDHGRRSLPEGALVECIAEQQDRGLQARKILSIDLSKVLPGAARPAMPSADRADRKALADNAGEFEPVEVKWFNRVKGYGFINRVADPDSDIFVHMETVRSAGINDLQPGDRMEARIAEGKKGLTAVELRHV</sequence>
<dbReference type="Pfam" id="PF00313">
    <property type="entry name" value="CSD"/>
    <property type="match status" value="2"/>
</dbReference>
<organism evidence="4 5">
    <name type="scientific">Sphingomonas alba</name>
    <dbReference type="NCBI Taxonomy" id="2908208"/>
    <lineage>
        <taxon>Bacteria</taxon>
        <taxon>Pseudomonadati</taxon>
        <taxon>Pseudomonadota</taxon>
        <taxon>Alphaproteobacteria</taxon>
        <taxon>Sphingomonadales</taxon>
        <taxon>Sphingomonadaceae</taxon>
        <taxon>Sphingomonas</taxon>
    </lineage>
</organism>
<dbReference type="PANTHER" id="PTHR46109">
    <property type="entry name" value="PROTEIN LIN-28"/>
    <property type="match status" value="1"/>
</dbReference>
<dbReference type="InterPro" id="IPR051373">
    <property type="entry name" value="Lin-28_RNA-binding"/>
</dbReference>
<keyword evidence="5" id="KW-1185">Reference proteome</keyword>
<dbReference type="PANTHER" id="PTHR46109:SF1">
    <property type="entry name" value="PROTEIN LIN-28 HOMOLOG"/>
    <property type="match status" value="1"/>
</dbReference>
<dbReference type="InterPro" id="IPR012340">
    <property type="entry name" value="NA-bd_OB-fold"/>
</dbReference>
<evidence type="ECO:0000256" key="1">
    <source>
        <dbReference type="ARBA" id="ARBA00004496"/>
    </source>
</evidence>
<dbReference type="CDD" id="cd04458">
    <property type="entry name" value="CSP_CDS"/>
    <property type="match status" value="2"/>
</dbReference>
<feature type="domain" description="CSD" evidence="3">
    <location>
        <begin position="111"/>
        <end position="177"/>
    </location>
</feature>
<reference evidence="4" key="1">
    <citation type="submission" date="2022-05" db="EMBL/GenBank/DDBJ databases">
        <authorList>
            <person name="Jo J.-H."/>
            <person name="Im W.-T."/>
        </authorList>
    </citation>
    <scope>NUCLEOTIDE SEQUENCE</scope>
    <source>
        <strain evidence="4">SE158</strain>
    </source>
</reference>
<evidence type="ECO:0000259" key="3">
    <source>
        <dbReference type="PROSITE" id="PS51857"/>
    </source>
</evidence>
<proteinExistence type="predicted"/>
<dbReference type="Proteomes" id="UP001165363">
    <property type="component" value="Unassembled WGS sequence"/>
</dbReference>